<gene>
    <name evidence="2" type="ORF">ABW18_21795</name>
</gene>
<evidence type="ECO:0008006" key="4">
    <source>
        <dbReference type="Google" id="ProtNLM"/>
    </source>
</evidence>
<dbReference type="PANTHER" id="PTHR38436:SF1">
    <property type="entry name" value="ESTER CYCLASE"/>
    <property type="match status" value="1"/>
</dbReference>
<dbReference type="PANTHER" id="PTHR38436">
    <property type="entry name" value="POLYKETIDE CYCLASE SNOAL-LIKE DOMAIN"/>
    <property type="match status" value="1"/>
</dbReference>
<dbReference type="Pfam" id="PF07366">
    <property type="entry name" value="SnoaL"/>
    <property type="match status" value="1"/>
</dbReference>
<dbReference type="InterPro" id="IPR009959">
    <property type="entry name" value="Cyclase_SnoaL-like"/>
</dbReference>
<evidence type="ECO:0000313" key="2">
    <source>
        <dbReference type="EMBL" id="KNA89305.1"/>
    </source>
</evidence>
<name>A0ABR5I6K1_9ACTN</name>
<evidence type="ECO:0000313" key="3">
    <source>
        <dbReference type="Proteomes" id="UP000037247"/>
    </source>
</evidence>
<accession>A0ABR5I6K1</accession>
<protein>
    <recommendedName>
        <fullName evidence="4">Ester cyclase</fullName>
    </recommendedName>
</protein>
<comment type="caution">
    <text evidence="2">The sequence shown here is derived from an EMBL/GenBank/DDBJ whole genome shotgun (WGS) entry which is preliminary data.</text>
</comment>
<dbReference type="InterPro" id="IPR032710">
    <property type="entry name" value="NTF2-like_dom_sf"/>
</dbReference>
<sequence length="179" mass="19708">MGADAHATDGKETGQPAAVAQHETARGDGLIQPQHVTIDAGLSPQRARLVLLRVRELYTFWDTGDVTYLHRADSPSFIDHTLPQGRQQGLRGIEQASRQFRAAVPDLHCSVADVLVSGDRVSVRQVYTGHFTGTYDGVRGHGQPVRFNAFDIQQVGRSQIVADWHLEDNLTFLTQIGAR</sequence>
<evidence type="ECO:0000256" key="1">
    <source>
        <dbReference type="SAM" id="MobiDB-lite"/>
    </source>
</evidence>
<dbReference type="SUPFAM" id="SSF54427">
    <property type="entry name" value="NTF2-like"/>
    <property type="match status" value="1"/>
</dbReference>
<dbReference type="Gene3D" id="3.10.450.50">
    <property type="match status" value="1"/>
</dbReference>
<keyword evidence="3" id="KW-1185">Reference proteome</keyword>
<proteinExistence type="predicted"/>
<feature type="region of interest" description="Disordered" evidence="1">
    <location>
        <begin position="1"/>
        <end position="24"/>
    </location>
</feature>
<dbReference type="Proteomes" id="UP000037247">
    <property type="component" value="Unassembled WGS sequence"/>
</dbReference>
<organism evidence="2 3">
    <name type="scientific">Gordonia jacobaea</name>
    <dbReference type="NCBI Taxonomy" id="122202"/>
    <lineage>
        <taxon>Bacteria</taxon>
        <taxon>Bacillati</taxon>
        <taxon>Actinomycetota</taxon>
        <taxon>Actinomycetes</taxon>
        <taxon>Mycobacteriales</taxon>
        <taxon>Gordoniaceae</taxon>
        <taxon>Gordonia</taxon>
    </lineage>
</organism>
<feature type="compositionally biased region" description="Basic and acidic residues" evidence="1">
    <location>
        <begin position="1"/>
        <end position="12"/>
    </location>
</feature>
<dbReference type="EMBL" id="LDTZ01000028">
    <property type="protein sequence ID" value="KNA89305.1"/>
    <property type="molecule type" value="Genomic_DNA"/>
</dbReference>
<reference evidence="2 3" key="1">
    <citation type="submission" date="2015-05" db="EMBL/GenBank/DDBJ databases">
        <title>Draft genome sequence of the bacterium Gordonia jacobaea a new member of the Gordonia genus.</title>
        <authorList>
            <person name="Jimenez-Galisteo G."/>
            <person name="Dominguez A."/>
            <person name="Munoz E."/>
            <person name="Vinas M."/>
        </authorList>
    </citation>
    <scope>NUCLEOTIDE SEQUENCE [LARGE SCALE GENOMIC DNA]</scope>
    <source>
        <strain evidence="3">mv1</strain>
    </source>
</reference>